<evidence type="ECO:0000313" key="4">
    <source>
        <dbReference type="Proteomes" id="UP001595997"/>
    </source>
</evidence>
<dbReference type="PANTHER" id="PTHR40763:SF4">
    <property type="entry name" value="DUF1707 DOMAIN-CONTAINING PROTEIN"/>
    <property type="match status" value="1"/>
</dbReference>
<dbReference type="EMBL" id="JBHSFH010000010">
    <property type="protein sequence ID" value="MFC4496100.1"/>
    <property type="molecule type" value="Genomic_DNA"/>
</dbReference>
<feature type="compositionally biased region" description="Basic and acidic residues" evidence="1">
    <location>
        <begin position="211"/>
        <end position="250"/>
    </location>
</feature>
<feature type="region of interest" description="Disordered" evidence="1">
    <location>
        <begin position="53"/>
        <end position="93"/>
    </location>
</feature>
<organism evidence="3 4">
    <name type="scientific">Streptomyces ovatisporus</name>
    <dbReference type="NCBI Taxonomy" id="1128682"/>
    <lineage>
        <taxon>Bacteria</taxon>
        <taxon>Bacillati</taxon>
        <taxon>Actinomycetota</taxon>
        <taxon>Actinomycetes</taxon>
        <taxon>Kitasatosporales</taxon>
        <taxon>Streptomycetaceae</taxon>
        <taxon>Streptomyces</taxon>
    </lineage>
</organism>
<gene>
    <name evidence="3" type="ORF">ACFPA8_18405</name>
</gene>
<reference evidence="4" key="1">
    <citation type="journal article" date="2019" name="Int. J. Syst. Evol. Microbiol.">
        <title>The Global Catalogue of Microorganisms (GCM) 10K type strain sequencing project: providing services to taxonomists for standard genome sequencing and annotation.</title>
        <authorList>
            <consortium name="The Broad Institute Genomics Platform"/>
            <consortium name="The Broad Institute Genome Sequencing Center for Infectious Disease"/>
            <person name="Wu L."/>
            <person name="Ma J."/>
        </authorList>
    </citation>
    <scope>NUCLEOTIDE SEQUENCE [LARGE SCALE GENOMIC DNA]</scope>
    <source>
        <strain evidence="4">CGMCC 4.7357</strain>
    </source>
</reference>
<feature type="region of interest" description="Disordered" evidence="1">
    <location>
        <begin position="211"/>
        <end position="278"/>
    </location>
</feature>
<evidence type="ECO:0000313" key="3">
    <source>
        <dbReference type="EMBL" id="MFC4496100.1"/>
    </source>
</evidence>
<comment type="caution">
    <text evidence="3">The sequence shown here is derived from an EMBL/GenBank/DDBJ whole genome shotgun (WGS) entry which is preliminary data.</text>
</comment>
<dbReference type="Pfam" id="PF08044">
    <property type="entry name" value="DUF1707"/>
    <property type="match status" value="1"/>
</dbReference>
<dbReference type="InterPro" id="IPR012551">
    <property type="entry name" value="DUF1707_SHOCT-like"/>
</dbReference>
<keyword evidence="4" id="KW-1185">Reference proteome</keyword>
<dbReference type="Proteomes" id="UP001595997">
    <property type="component" value="Unassembled WGS sequence"/>
</dbReference>
<evidence type="ECO:0000256" key="1">
    <source>
        <dbReference type="SAM" id="MobiDB-lite"/>
    </source>
</evidence>
<proteinExistence type="predicted"/>
<name>A0ABV9ABN7_9ACTN</name>
<feature type="compositionally biased region" description="Basic and acidic residues" evidence="1">
    <location>
        <begin position="265"/>
        <end position="278"/>
    </location>
</feature>
<dbReference type="PANTHER" id="PTHR40763">
    <property type="entry name" value="MEMBRANE PROTEIN-RELATED"/>
    <property type="match status" value="1"/>
</dbReference>
<feature type="compositionally biased region" description="Low complexity" evidence="1">
    <location>
        <begin position="64"/>
        <end position="79"/>
    </location>
</feature>
<accession>A0ABV9ABN7</accession>
<dbReference type="RefSeq" id="WP_386449824.1">
    <property type="nucleotide sequence ID" value="NZ_JBHSFH010000010.1"/>
</dbReference>
<sequence>MTDDLPEMRASDAERERIAEVLRDALAEGRLGLEEFQERLDGAYAARTRGELVPLVRDLPQPSPDGGADSGLADGDSGPAPSPGRRRRWAERIGGTATSRWGVGIMGGFGRKGQWTVPRVFTGLGIMGGGELDLRDARFEEREVVIRCFALMGGMSVTVPPGLGVEVRGIGIMGGFDTSGSVAGDPDAPRVVITGFTVMGGVGVVRKLQREEKQQLREERREQRELERRLRDEERGRRREIDGSYDEPRGGGHGGLHGGTGTHGSHGERHHGDGGKSL</sequence>
<protein>
    <submittedName>
        <fullName evidence="3">DUF1707 domain-containing protein</fullName>
    </submittedName>
</protein>
<feature type="domain" description="DUF1707" evidence="2">
    <location>
        <begin position="8"/>
        <end position="60"/>
    </location>
</feature>
<feature type="compositionally biased region" description="Gly residues" evidence="1">
    <location>
        <begin position="251"/>
        <end position="264"/>
    </location>
</feature>
<evidence type="ECO:0000259" key="2">
    <source>
        <dbReference type="Pfam" id="PF08044"/>
    </source>
</evidence>